<evidence type="ECO:0000256" key="5">
    <source>
        <dbReference type="ARBA" id="ARBA00022840"/>
    </source>
</evidence>
<evidence type="ECO:0000256" key="6">
    <source>
        <dbReference type="ARBA" id="ARBA00022969"/>
    </source>
</evidence>
<comment type="catalytic activity">
    <reaction evidence="7">
        <text>L-seryl-[protein] + ATP = O-phospho-L-seryl-[protein] + ADP + H(+)</text>
        <dbReference type="Rhea" id="RHEA:17989"/>
        <dbReference type="Rhea" id="RHEA-COMP:9863"/>
        <dbReference type="Rhea" id="RHEA-COMP:11604"/>
        <dbReference type="ChEBI" id="CHEBI:15378"/>
        <dbReference type="ChEBI" id="CHEBI:29999"/>
        <dbReference type="ChEBI" id="CHEBI:30616"/>
        <dbReference type="ChEBI" id="CHEBI:83421"/>
        <dbReference type="ChEBI" id="CHEBI:456216"/>
        <dbReference type="EC" id="2.7.11.1"/>
    </reaction>
</comment>
<dbReference type="EMBL" id="CP016379">
    <property type="protein sequence ID" value="AZR74788.1"/>
    <property type="molecule type" value="Genomic_DNA"/>
</dbReference>
<dbReference type="KEGG" id="aft:BBF96_02115"/>
<evidence type="ECO:0000259" key="8">
    <source>
        <dbReference type="SMART" id="SM00387"/>
    </source>
</evidence>
<keyword evidence="5 7" id="KW-0067">ATP-binding</keyword>
<comment type="function">
    <text evidence="7">Binds to sigma F and blocks its ability to form an RNA polymerase holoenzyme (E-sigma F). Phosphorylates SpoIIAA on a serine residue. This phosphorylation may enable SpoIIAA to act as an anti-anti-sigma factor that counteracts SpoIIAB and thus releases sigma F from inhibition.</text>
</comment>
<evidence type="ECO:0000256" key="2">
    <source>
        <dbReference type="ARBA" id="ARBA00022679"/>
    </source>
</evidence>
<accession>A0A3Q9HSQ6</accession>
<dbReference type="InterPro" id="IPR036890">
    <property type="entry name" value="HATPase_C_sf"/>
</dbReference>
<dbReference type="GO" id="GO:0042174">
    <property type="term" value="P:negative regulation of sporulation resulting in formation of a cellular spore"/>
    <property type="evidence" value="ECO:0007669"/>
    <property type="project" value="InterPro"/>
</dbReference>
<feature type="domain" description="Histidine kinase/HSP90-like ATPase" evidence="8">
    <location>
        <begin position="38"/>
        <end position="141"/>
    </location>
</feature>
<keyword evidence="4 7" id="KW-0418">Kinase</keyword>
<keyword evidence="3 7" id="KW-0547">Nucleotide-binding</keyword>
<dbReference type="InterPro" id="IPR003594">
    <property type="entry name" value="HATPase_dom"/>
</dbReference>
<gene>
    <name evidence="7" type="primary">spoIIAB</name>
    <name evidence="9" type="ORF">BBF96_02115</name>
</gene>
<proteinExistence type="inferred from homology"/>
<evidence type="ECO:0000313" key="10">
    <source>
        <dbReference type="Proteomes" id="UP000267250"/>
    </source>
</evidence>
<evidence type="ECO:0000256" key="1">
    <source>
        <dbReference type="ARBA" id="ARBA00022527"/>
    </source>
</evidence>
<dbReference type="PANTHER" id="PTHR35526:SF3">
    <property type="entry name" value="ANTI-SIGMA-F FACTOR RSBW"/>
    <property type="match status" value="1"/>
</dbReference>
<dbReference type="SMART" id="SM00387">
    <property type="entry name" value="HATPase_c"/>
    <property type="match status" value="1"/>
</dbReference>
<keyword evidence="2 7" id="KW-0808">Transferase</keyword>
<comment type="similarity">
    <text evidence="7">Belongs to the anti-sigma-factor family.</text>
</comment>
<dbReference type="GO" id="GO:0016989">
    <property type="term" value="F:sigma factor antagonist activity"/>
    <property type="evidence" value="ECO:0007669"/>
    <property type="project" value="InterPro"/>
</dbReference>
<sequence length="143" mass="15781">MEMIKNRARIEMSSMSENIGFARIAAATFAAQLNFTLAEIEEIKVAVSEAVSNCIIHGYENRPDGTIVLNMTIEDGKLKIEVEDFGVGIEDIEAAMQPSFTTSEERMGLGLVFINSFMNEMEIISTPGEGTLVRMVKIPEKSE</sequence>
<keyword evidence="10" id="KW-1185">Reference proteome</keyword>
<keyword evidence="1 7" id="KW-0723">Serine/threonine-protein kinase</keyword>
<reference evidence="9 10" key="1">
    <citation type="submission" date="2016-07" db="EMBL/GenBank/DDBJ databases">
        <title>Genome and transcriptome analysis of iron-reducing fermentative bacteria Anoxybacter fermentans.</title>
        <authorList>
            <person name="Zeng X."/>
            <person name="Shao Z."/>
        </authorList>
    </citation>
    <scope>NUCLEOTIDE SEQUENCE [LARGE SCALE GENOMIC DNA]</scope>
    <source>
        <strain evidence="9 10">DY22613</strain>
    </source>
</reference>
<dbReference type="PANTHER" id="PTHR35526">
    <property type="entry name" value="ANTI-SIGMA-F FACTOR RSBW-RELATED"/>
    <property type="match status" value="1"/>
</dbReference>
<dbReference type="EC" id="2.7.11.1" evidence="7"/>
<dbReference type="NCBIfam" id="TIGR01925">
    <property type="entry name" value="spIIAB"/>
    <property type="match status" value="1"/>
</dbReference>
<evidence type="ECO:0000256" key="4">
    <source>
        <dbReference type="ARBA" id="ARBA00022777"/>
    </source>
</evidence>
<dbReference type="Gene3D" id="3.30.565.10">
    <property type="entry name" value="Histidine kinase-like ATPase, C-terminal domain"/>
    <property type="match status" value="1"/>
</dbReference>
<dbReference type="GO" id="GO:0030435">
    <property type="term" value="P:sporulation resulting in formation of a cellular spore"/>
    <property type="evidence" value="ECO:0007669"/>
    <property type="project" value="UniProtKB-KW"/>
</dbReference>
<dbReference type="InterPro" id="IPR050267">
    <property type="entry name" value="Anti-sigma-factor_SerPK"/>
</dbReference>
<dbReference type="GO" id="GO:0004674">
    <property type="term" value="F:protein serine/threonine kinase activity"/>
    <property type="evidence" value="ECO:0007669"/>
    <property type="project" value="UniProtKB-KW"/>
</dbReference>
<evidence type="ECO:0000313" key="9">
    <source>
        <dbReference type="EMBL" id="AZR74788.1"/>
    </source>
</evidence>
<dbReference type="GO" id="GO:0106310">
    <property type="term" value="F:protein serine kinase activity"/>
    <property type="evidence" value="ECO:0007669"/>
    <property type="project" value="RHEA"/>
</dbReference>
<dbReference type="Pfam" id="PF13581">
    <property type="entry name" value="HATPase_c_2"/>
    <property type="match status" value="1"/>
</dbReference>
<dbReference type="InterPro" id="IPR010194">
    <property type="entry name" value="Anti-sigma_F"/>
</dbReference>
<dbReference type="GO" id="GO:0005524">
    <property type="term" value="F:ATP binding"/>
    <property type="evidence" value="ECO:0007669"/>
    <property type="project" value="UniProtKB-KW"/>
</dbReference>
<dbReference type="OrthoDB" id="9768808at2"/>
<evidence type="ECO:0000256" key="3">
    <source>
        <dbReference type="ARBA" id="ARBA00022741"/>
    </source>
</evidence>
<dbReference type="SUPFAM" id="SSF55874">
    <property type="entry name" value="ATPase domain of HSP90 chaperone/DNA topoisomerase II/histidine kinase"/>
    <property type="match status" value="1"/>
</dbReference>
<keyword evidence="6 7" id="KW-0749">Sporulation</keyword>
<protein>
    <recommendedName>
        <fullName evidence="7">Anti-sigma F factor</fullName>
        <ecNumber evidence="7">2.7.11.1</ecNumber>
    </recommendedName>
    <alternativeName>
        <fullName evidence="7">Stage II sporulation protein AB</fullName>
    </alternativeName>
</protein>
<comment type="catalytic activity">
    <reaction evidence="7">
        <text>L-threonyl-[protein] + ATP = O-phospho-L-threonyl-[protein] + ADP + H(+)</text>
        <dbReference type="Rhea" id="RHEA:46608"/>
        <dbReference type="Rhea" id="RHEA-COMP:11060"/>
        <dbReference type="Rhea" id="RHEA-COMP:11605"/>
        <dbReference type="ChEBI" id="CHEBI:15378"/>
        <dbReference type="ChEBI" id="CHEBI:30013"/>
        <dbReference type="ChEBI" id="CHEBI:30616"/>
        <dbReference type="ChEBI" id="CHEBI:61977"/>
        <dbReference type="ChEBI" id="CHEBI:456216"/>
        <dbReference type="EC" id="2.7.11.1"/>
    </reaction>
</comment>
<evidence type="ECO:0000256" key="7">
    <source>
        <dbReference type="HAMAP-Rule" id="MF_00637"/>
    </source>
</evidence>
<dbReference type="HAMAP" id="MF_00637">
    <property type="entry name" value="Anti_sigma_F"/>
    <property type="match status" value="1"/>
</dbReference>
<dbReference type="GO" id="GO:0030436">
    <property type="term" value="P:asexual sporulation"/>
    <property type="evidence" value="ECO:0007669"/>
    <property type="project" value="UniProtKB-UniRule"/>
</dbReference>
<name>A0A3Q9HSQ6_9FIRM</name>
<dbReference type="Proteomes" id="UP000267250">
    <property type="component" value="Chromosome"/>
</dbReference>
<dbReference type="AlphaFoldDB" id="A0A3Q9HSQ6"/>
<organism evidence="9 10">
    <name type="scientific">Anoxybacter fermentans</name>
    <dbReference type="NCBI Taxonomy" id="1323375"/>
    <lineage>
        <taxon>Bacteria</taxon>
        <taxon>Bacillati</taxon>
        <taxon>Bacillota</taxon>
        <taxon>Clostridia</taxon>
        <taxon>Halanaerobiales</taxon>
        <taxon>Anoxybacter</taxon>
    </lineage>
</organism>